<dbReference type="GO" id="GO:0003677">
    <property type="term" value="F:DNA binding"/>
    <property type="evidence" value="ECO:0007669"/>
    <property type="project" value="UniProtKB-KW"/>
</dbReference>
<dbReference type="Gene3D" id="3.40.50.2300">
    <property type="match status" value="1"/>
</dbReference>
<feature type="modified residue" description="4-aspartylphosphate" evidence="1">
    <location>
        <position position="54"/>
    </location>
</feature>
<feature type="domain" description="Response regulatory" evidence="2">
    <location>
        <begin position="3"/>
        <end position="114"/>
    </location>
</feature>
<evidence type="ECO:0000313" key="3">
    <source>
        <dbReference type="EMBL" id="QSQ13220.1"/>
    </source>
</evidence>
<protein>
    <submittedName>
        <fullName evidence="3">DNA-binding response regulator</fullName>
    </submittedName>
</protein>
<evidence type="ECO:0000256" key="1">
    <source>
        <dbReference type="PROSITE-ProRule" id="PRU00169"/>
    </source>
</evidence>
<gene>
    <name evidence="3" type="ORF">JY572_33540</name>
</gene>
<keyword evidence="1" id="KW-0597">Phosphoprotein</keyword>
<dbReference type="Proteomes" id="UP000663090">
    <property type="component" value="Chromosome"/>
</dbReference>
<name>A0ABX7N3C1_9BACT</name>
<dbReference type="SUPFAM" id="SSF52172">
    <property type="entry name" value="CheY-like"/>
    <property type="match status" value="1"/>
</dbReference>
<dbReference type="RefSeq" id="WP_206714924.1">
    <property type="nucleotide sequence ID" value="NZ_CP071091.1"/>
</dbReference>
<evidence type="ECO:0000313" key="4">
    <source>
        <dbReference type="Proteomes" id="UP000663090"/>
    </source>
</evidence>
<dbReference type="PROSITE" id="PS50110">
    <property type="entry name" value="RESPONSE_REGULATORY"/>
    <property type="match status" value="1"/>
</dbReference>
<keyword evidence="3" id="KW-0238">DNA-binding</keyword>
<reference evidence="3 4" key="1">
    <citation type="submission" date="2021-02" db="EMBL/GenBank/DDBJ databases">
        <title>De Novo genome assembly of isolated myxobacteria.</title>
        <authorList>
            <person name="Stevens D.C."/>
        </authorList>
    </citation>
    <scope>NUCLEOTIDE SEQUENCE [LARGE SCALE GENOMIC DNA]</scope>
    <source>
        <strain evidence="3 4">SCHIC003</strain>
    </source>
</reference>
<organism evidence="3 4">
    <name type="scientific">Myxococcus landrumensis</name>
    <dbReference type="NCBI Taxonomy" id="2813577"/>
    <lineage>
        <taxon>Bacteria</taxon>
        <taxon>Pseudomonadati</taxon>
        <taxon>Myxococcota</taxon>
        <taxon>Myxococcia</taxon>
        <taxon>Myxococcales</taxon>
        <taxon>Cystobacterineae</taxon>
        <taxon>Myxococcaceae</taxon>
        <taxon>Myxococcus</taxon>
    </lineage>
</organism>
<accession>A0ABX7N3C1</accession>
<dbReference type="EMBL" id="CP071091">
    <property type="protein sequence ID" value="QSQ13220.1"/>
    <property type="molecule type" value="Genomic_DNA"/>
</dbReference>
<proteinExistence type="predicted"/>
<keyword evidence="4" id="KW-1185">Reference proteome</keyword>
<evidence type="ECO:0000259" key="2">
    <source>
        <dbReference type="PROSITE" id="PS50110"/>
    </source>
</evidence>
<sequence length="137" mass="15050">MRRVLIVSPHAASRELLRRVLAAGDEGLLFSATGDTDDALSALAEAPPALVVVDLRRQDEDHPLFLGLLRKRYPAQPLITLLPGRLRIFDGEQERVIDSPGDSAEALHLLLEALRTAVREVVAQDLLRVLRPPIGRA</sequence>
<dbReference type="InterPro" id="IPR001789">
    <property type="entry name" value="Sig_transdc_resp-reg_receiver"/>
</dbReference>
<dbReference type="InterPro" id="IPR011006">
    <property type="entry name" value="CheY-like_superfamily"/>
</dbReference>